<reference evidence="1" key="1">
    <citation type="submission" date="2014-11" db="EMBL/GenBank/DDBJ databases">
        <authorList>
            <person name="Amaro Gonzalez C."/>
        </authorList>
    </citation>
    <scope>NUCLEOTIDE SEQUENCE</scope>
</reference>
<name>A0A0E9X9A9_ANGAN</name>
<evidence type="ECO:0000313" key="1">
    <source>
        <dbReference type="EMBL" id="JAH99209.1"/>
    </source>
</evidence>
<protein>
    <submittedName>
        <fullName evidence="1">Uncharacterized protein</fullName>
    </submittedName>
</protein>
<dbReference type="AlphaFoldDB" id="A0A0E9X9A9"/>
<sequence length="57" mass="6421">MGGVVNQYSIECQCLTNTRSDHLYNMTHAHTRSTQSTILVLGMEWNKILMCPPALLV</sequence>
<proteinExistence type="predicted"/>
<accession>A0A0E9X9A9</accession>
<organism evidence="1">
    <name type="scientific">Anguilla anguilla</name>
    <name type="common">European freshwater eel</name>
    <name type="synonym">Muraena anguilla</name>
    <dbReference type="NCBI Taxonomy" id="7936"/>
    <lineage>
        <taxon>Eukaryota</taxon>
        <taxon>Metazoa</taxon>
        <taxon>Chordata</taxon>
        <taxon>Craniata</taxon>
        <taxon>Vertebrata</taxon>
        <taxon>Euteleostomi</taxon>
        <taxon>Actinopterygii</taxon>
        <taxon>Neopterygii</taxon>
        <taxon>Teleostei</taxon>
        <taxon>Anguilliformes</taxon>
        <taxon>Anguillidae</taxon>
        <taxon>Anguilla</taxon>
    </lineage>
</organism>
<dbReference type="EMBL" id="GBXM01009368">
    <property type="protein sequence ID" value="JAH99209.1"/>
    <property type="molecule type" value="Transcribed_RNA"/>
</dbReference>
<reference evidence="1" key="2">
    <citation type="journal article" date="2015" name="Fish Shellfish Immunol.">
        <title>Early steps in the European eel (Anguilla anguilla)-Vibrio vulnificus interaction in the gills: Role of the RtxA13 toxin.</title>
        <authorList>
            <person name="Callol A."/>
            <person name="Pajuelo D."/>
            <person name="Ebbesson L."/>
            <person name="Teles M."/>
            <person name="MacKenzie S."/>
            <person name="Amaro C."/>
        </authorList>
    </citation>
    <scope>NUCLEOTIDE SEQUENCE</scope>
</reference>